<feature type="compositionally biased region" description="Polar residues" evidence="1">
    <location>
        <begin position="22"/>
        <end position="37"/>
    </location>
</feature>
<dbReference type="EMBL" id="GBRH01257096">
    <property type="protein sequence ID" value="JAD40799.1"/>
    <property type="molecule type" value="Transcribed_RNA"/>
</dbReference>
<reference evidence="2" key="1">
    <citation type="submission" date="2014-09" db="EMBL/GenBank/DDBJ databases">
        <authorList>
            <person name="Magalhaes I.L.F."/>
            <person name="Oliveira U."/>
            <person name="Santos F.R."/>
            <person name="Vidigal T.H.D.A."/>
            <person name="Brescovit A.D."/>
            <person name="Santos A.J."/>
        </authorList>
    </citation>
    <scope>NUCLEOTIDE SEQUENCE</scope>
    <source>
        <tissue evidence="2">Shoot tissue taken approximately 20 cm above the soil surface</tissue>
    </source>
</reference>
<name>A0A0A8ZMZ4_ARUDO</name>
<accession>A0A0A8ZMZ4</accession>
<dbReference type="AlphaFoldDB" id="A0A0A8ZMZ4"/>
<evidence type="ECO:0000256" key="1">
    <source>
        <dbReference type="SAM" id="MobiDB-lite"/>
    </source>
</evidence>
<feature type="region of interest" description="Disordered" evidence="1">
    <location>
        <begin position="13"/>
        <end position="37"/>
    </location>
</feature>
<organism evidence="2">
    <name type="scientific">Arundo donax</name>
    <name type="common">Giant reed</name>
    <name type="synonym">Donax arundinaceus</name>
    <dbReference type="NCBI Taxonomy" id="35708"/>
    <lineage>
        <taxon>Eukaryota</taxon>
        <taxon>Viridiplantae</taxon>
        <taxon>Streptophyta</taxon>
        <taxon>Embryophyta</taxon>
        <taxon>Tracheophyta</taxon>
        <taxon>Spermatophyta</taxon>
        <taxon>Magnoliopsida</taxon>
        <taxon>Liliopsida</taxon>
        <taxon>Poales</taxon>
        <taxon>Poaceae</taxon>
        <taxon>PACMAD clade</taxon>
        <taxon>Arundinoideae</taxon>
        <taxon>Arundineae</taxon>
        <taxon>Arundo</taxon>
    </lineage>
</organism>
<reference evidence="2" key="2">
    <citation type="journal article" date="2015" name="Data Brief">
        <title>Shoot transcriptome of the giant reed, Arundo donax.</title>
        <authorList>
            <person name="Barrero R.A."/>
            <person name="Guerrero F.D."/>
            <person name="Moolhuijzen P."/>
            <person name="Goolsby J.A."/>
            <person name="Tidwell J."/>
            <person name="Bellgard S.E."/>
            <person name="Bellgard M.I."/>
        </authorList>
    </citation>
    <scope>NUCLEOTIDE SEQUENCE</scope>
    <source>
        <tissue evidence="2">Shoot tissue taken approximately 20 cm above the soil surface</tissue>
    </source>
</reference>
<proteinExistence type="predicted"/>
<sequence>MAALCPLHARHADQNGRAIPRPTNTPHTLLKTRTCSA</sequence>
<evidence type="ECO:0000313" key="2">
    <source>
        <dbReference type="EMBL" id="JAD40799.1"/>
    </source>
</evidence>
<protein>
    <submittedName>
        <fullName evidence="2">Uncharacterized protein</fullName>
    </submittedName>
</protein>